<dbReference type="PANTHER" id="PTHR22761">
    <property type="entry name" value="CHARGED MULTIVESICULAR BODY PROTEIN"/>
    <property type="match status" value="1"/>
</dbReference>
<evidence type="ECO:0000256" key="2">
    <source>
        <dbReference type="ARBA" id="ARBA00006190"/>
    </source>
</evidence>
<evidence type="ECO:0000256" key="7">
    <source>
        <dbReference type="SAM" id="MobiDB-lite"/>
    </source>
</evidence>
<comment type="similarity">
    <text evidence="2">Belongs to the SNF7 family.</text>
</comment>
<dbReference type="AlphaFoldDB" id="A0A1Q9EXS3"/>
<organism evidence="9 10">
    <name type="scientific">Symbiodinium microadriaticum</name>
    <name type="common">Dinoflagellate</name>
    <name type="synonym">Zooxanthella microadriatica</name>
    <dbReference type="NCBI Taxonomy" id="2951"/>
    <lineage>
        <taxon>Eukaryota</taxon>
        <taxon>Sar</taxon>
        <taxon>Alveolata</taxon>
        <taxon>Dinophyceae</taxon>
        <taxon>Suessiales</taxon>
        <taxon>Symbiodiniaceae</taxon>
        <taxon>Symbiodinium</taxon>
    </lineage>
</organism>
<evidence type="ECO:0000256" key="5">
    <source>
        <dbReference type="ARBA" id="ARBA00022927"/>
    </source>
</evidence>
<keyword evidence="6 8" id="KW-0472">Membrane</keyword>
<accession>A0A1Q9EXS3</accession>
<name>A0A1Q9EXS3_SYMMI</name>
<proteinExistence type="inferred from homology"/>
<feature type="transmembrane region" description="Helical" evidence="8">
    <location>
        <begin position="438"/>
        <end position="461"/>
    </location>
</feature>
<feature type="transmembrane region" description="Helical" evidence="8">
    <location>
        <begin position="482"/>
        <end position="506"/>
    </location>
</feature>
<keyword evidence="10" id="KW-1185">Reference proteome</keyword>
<comment type="caution">
    <text evidence="9">The sequence shown here is derived from an EMBL/GenBank/DDBJ whole genome shotgun (WGS) entry which is preliminary data.</text>
</comment>
<dbReference type="GO" id="GO:0006900">
    <property type="term" value="P:vesicle budding from membrane"/>
    <property type="evidence" value="ECO:0007669"/>
    <property type="project" value="TreeGrafter"/>
</dbReference>
<evidence type="ECO:0000256" key="4">
    <source>
        <dbReference type="ARBA" id="ARBA00022753"/>
    </source>
</evidence>
<evidence type="ECO:0000256" key="6">
    <source>
        <dbReference type="ARBA" id="ARBA00023136"/>
    </source>
</evidence>
<comment type="subcellular location">
    <subcellularLocation>
        <location evidence="1">Endosome membrane</location>
    </subcellularLocation>
</comment>
<evidence type="ECO:0000256" key="8">
    <source>
        <dbReference type="SAM" id="Phobius"/>
    </source>
</evidence>
<dbReference type="Proteomes" id="UP000186817">
    <property type="component" value="Unassembled WGS sequence"/>
</dbReference>
<dbReference type="GO" id="GO:0032511">
    <property type="term" value="P:late endosome to vacuole transport via multivesicular body sorting pathway"/>
    <property type="evidence" value="ECO:0007669"/>
    <property type="project" value="TreeGrafter"/>
</dbReference>
<dbReference type="Gene3D" id="6.10.140.1230">
    <property type="match status" value="1"/>
</dbReference>
<feature type="transmembrane region" description="Helical" evidence="8">
    <location>
        <begin position="368"/>
        <end position="391"/>
    </location>
</feature>
<keyword evidence="4" id="KW-0967">Endosome</keyword>
<evidence type="ECO:0000313" key="10">
    <source>
        <dbReference type="Proteomes" id="UP000186817"/>
    </source>
</evidence>
<dbReference type="GO" id="GO:0000815">
    <property type="term" value="C:ESCRT III complex"/>
    <property type="evidence" value="ECO:0007669"/>
    <property type="project" value="TreeGrafter"/>
</dbReference>
<feature type="transmembrane region" description="Helical" evidence="8">
    <location>
        <begin position="559"/>
        <end position="579"/>
    </location>
</feature>
<evidence type="ECO:0000313" key="9">
    <source>
        <dbReference type="EMBL" id="OLQ12201.1"/>
    </source>
</evidence>
<feature type="region of interest" description="Disordered" evidence="7">
    <location>
        <begin position="177"/>
        <end position="212"/>
    </location>
</feature>
<reference evidence="9 10" key="1">
    <citation type="submission" date="2016-02" db="EMBL/GenBank/DDBJ databases">
        <title>Genome analysis of coral dinoflagellate symbionts highlights evolutionary adaptations to a symbiotic lifestyle.</title>
        <authorList>
            <person name="Aranda M."/>
            <person name="Li Y."/>
            <person name="Liew Y.J."/>
            <person name="Baumgarten S."/>
            <person name="Simakov O."/>
            <person name="Wilson M."/>
            <person name="Piel J."/>
            <person name="Ashoor H."/>
            <person name="Bougouffa S."/>
            <person name="Bajic V.B."/>
            <person name="Ryu T."/>
            <person name="Ravasi T."/>
            <person name="Bayer T."/>
            <person name="Micklem G."/>
            <person name="Kim H."/>
            <person name="Bhak J."/>
            <person name="Lajeunesse T.C."/>
            <person name="Voolstra C.R."/>
        </authorList>
    </citation>
    <scope>NUCLEOTIDE SEQUENCE [LARGE SCALE GENOMIC DNA]</scope>
    <source>
        <strain evidence="9 10">CCMP2467</strain>
    </source>
</reference>
<dbReference type="Pfam" id="PF03357">
    <property type="entry name" value="Snf7"/>
    <property type="match status" value="1"/>
</dbReference>
<feature type="compositionally biased region" description="Low complexity" evidence="7">
    <location>
        <begin position="1"/>
        <end position="10"/>
    </location>
</feature>
<dbReference type="GO" id="GO:0005771">
    <property type="term" value="C:multivesicular body"/>
    <property type="evidence" value="ECO:0007669"/>
    <property type="project" value="TreeGrafter"/>
</dbReference>
<keyword evidence="8" id="KW-1133">Transmembrane helix</keyword>
<dbReference type="PANTHER" id="PTHR22761:SF5">
    <property type="entry name" value="CHARGED MULTIVESICULAR BODY PROTEIN 6"/>
    <property type="match status" value="1"/>
</dbReference>
<dbReference type="OrthoDB" id="441172at2759"/>
<protein>
    <submittedName>
        <fullName evidence="9">Charged multivesicular body protein 6</fullName>
    </submittedName>
</protein>
<sequence>MGQLFGKKPPQGGPPPGVDDADMALLDLKSQRDQLLAQRRRVEARADKAHDVARTLVASGKKHEAMLALRRREQQKQLATDCQGHLARLEELICSLEMAQTTKGTVEALKTGVAMMKRIQKDIGGVDQVQRLLGEHEDVMDAQQEIQAMLSAQGSSAEDPEMLKEFERLQEEAALDKLQSASEVPASQEPSAQVAEPKVEPRREPMPAQAEPVEVERPREACSFGVAAISCCSGGCNSRACACMRQARLPVRCEAVSAKTTRPSRCSKGCVFVTLVILRASADVRCPTEKDAKASGVAVAVPQKGSAHFDRVGSSNATVVASWHLARLPVFATTPALGRLCVPDNATALQAGADAQLRQLASTLHRDAATIATAACVAGAAAGCLPFLAVFLGARTAYSLLLLAALLGWPGLTLHLFWRHQLLRNDPFVLDFNSLEPWLCGAAAILSGAMAAVVMLGLIRLRKSLWLGFICIAAAADELRALWPAFAVLGGCAMAASFFALLVGLWTLEFLASHAAVEWAPYPLLNSSGHALTTENLGSFAQDDLPEVFAFSPELRFRWPAWLSVLLGFLSLCFWEAWLSCLHQLQVAALVFLLLHKFYEGEV</sequence>
<gene>
    <name evidence="9" type="primary">CHMP6</name>
    <name evidence="9" type="ORF">AK812_SmicGene3887</name>
</gene>
<keyword evidence="5" id="KW-0653">Protein transport</keyword>
<feature type="region of interest" description="Disordered" evidence="7">
    <location>
        <begin position="1"/>
        <end position="22"/>
    </location>
</feature>
<keyword evidence="8" id="KW-0812">Transmembrane</keyword>
<feature type="transmembrane region" description="Helical" evidence="8">
    <location>
        <begin position="398"/>
        <end position="418"/>
    </location>
</feature>
<dbReference type="InterPro" id="IPR005024">
    <property type="entry name" value="Snf7_fam"/>
</dbReference>
<keyword evidence="3" id="KW-0813">Transport</keyword>
<evidence type="ECO:0000256" key="3">
    <source>
        <dbReference type="ARBA" id="ARBA00022448"/>
    </source>
</evidence>
<dbReference type="EMBL" id="LSRX01000047">
    <property type="protein sequence ID" value="OLQ12201.1"/>
    <property type="molecule type" value="Genomic_DNA"/>
</dbReference>
<dbReference type="GO" id="GO:0015031">
    <property type="term" value="P:protein transport"/>
    <property type="evidence" value="ECO:0007669"/>
    <property type="project" value="UniProtKB-KW"/>
</dbReference>
<evidence type="ECO:0000256" key="1">
    <source>
        <dbReference type="ARBA" id="ARBA00004608"/>
    </source>
</evidence>